<dbReference type="Proteomes" id="UP000019063">
    <property type="component" value="Unassembled WGS sequence"/>
</dbReference>
<dbReference type="AlphaFoldDB" id="W4HI31"/>
<evidence type="ECO:0008006" key="3">
    <source>
        <dbReference type="Google" id="ProtNLM"/>
    </source>
</evidence>
<evidence type="ECO:0000313" key="1">
    <source>
        <dbReference type="EMBL" id="ETW11660.1"/>
    </source>
</evidence>
<comment type="caution">
    <text evidence="1">The sequence shown here is derived from an EMBL/GenBank/DDBJ whole genome shotgun (WGS) entry which is preliminary data.</text>
</comment>
<reference evidence="1 2" key="1">
    <citation type="journal article" date="2014" name="Antonie Van Leeuwenhoek">
        <title>Roseivivax atlanticus sp. nov., isolated from surface seawater of the Atlantic Ocean.</title>
        <authorList>
            <person name="Li G."/>
            <person name="Lai Q."/>
            <person name="Liu X."/>
            <person name="Sun F."/>
            <person name="Shao Z."/>
        </authorList>
    </citation>
    <scope>NUCLEOTIDE SEQUENCE [LARGE SCALE GENOMIC DNA]</scope>
    <source>
        <strain evidence="1 2">22II-s10s</strain>
    </source>
</reference>
<dbReference type="RefSeq" id="WP_043845761.1">
    <property type="nucleotide sequence ID" value="NZ_AQQW01000010.1"/>
</dbReference>
<dbReference type="OrthoDB" id="7875801at2"/>
<keyword evidence="2" id="KW-1185">Reference proteome</keyword>
<name>W4HI31_9RHOB</name>
<proteinExistence type="predicted"/>
<evidence type="ECO:0000313" key="2">
    <source>
        <dbReference type="Proteomes" id="UP000019063"/>
    </source>
</evidence>
<sequence>MPPDLALTIGLILAVFAIPSIVSAMSDGRAPRISALVVTISGGLLIYALRARPGGYVPAEIPDVMVRTISALLN</sequence>
<dbReference type="EMBL" id="AQQW01000010">
    <property type="protein sequence ID" value="ETW11660.1"/>
    <property type="molecule type" value="Genomic_DNA"/>
</dbReference>
<organism evidence="1 2">
    <name type="scientific">Roseivivax marinus</name>
    <dbReference type="NCBI Taxonomy" id="1379903"/>
    <lineage>
        <taxon>Bacteria</taxon>
        <taxon>Pseudomonadati</taxon>
        <taxon>Pseudomonadota</taxon>
        <taxon>Alphaproteobacteria</taxon>
        <taxon>Rhodobacterales</taxon>
        <taxon>Roseobacteraceae</taxon>
        <taxon>Roseivivax</taxon>
    </lineage>
</organism>
<protein>
    <recommendedName>
        <fullName evidence="3">50S ribosomal protein L35</fullName>
    </recommendedName>
</protein>
<dbReference type="STRING" id="1379903.ATO8_15473"/>
<dbReference type="eggNOG" id="ENOG50331YQ">
    <property type="taxonomic scope" value="Bacteria"/>
</dbReference>
<gene>
    <name evidence="1" type="ORF">ATO8_15473</name>
</gene>
<accession>W4HI31</accession>